<evidence type="ECO:0008006" key="3">
    <source>
        <dbReference type="Google" id="ProtNLM"/>
    </source>
</evidence>
<evidence type="ECO:0000313" key="2">
    <source>
        <dbReference type="Proteomes" id="UP000608420"/>
    </source>
</evidence>
<organism evidence="1 2">
    <name type="scientific">Paenibacillus aceti</name>
    <dbReference type="NCBI Taxonomy" id="1820010"/>
    <lineage>
        <taxon>Bacteria</taxon>
        <taxon>Bacillati</taxon>
        <taxon>Bacillota</taxon>
        <taxon>Bacilli</taxon>
        <taxon>Bacillales</taxon>
        <taxon>Paenibacillaceae</taxon>
        <taxon>Paenibacillus</taxon>
    </lineage>
</organism>
<dbReference type="EMBL" id="BMIW01000041">
    <property type="protein sequence ID" value="GGG15303.1"/>
    <property type="molecule type" value="Genomic_DNA"/>
</dbReference>
<dbReference type="InterPro" id="IPR003615">
    <property type="entry name" value="HNH_nuc"/>
</dbReference>
<accession>A0ABQ1W600</accession>
<protein>
    <recommendedName>
        <fullName evidence="3">HNH endonuclease</fullName>
    </recommendedName>
</protein>
<dbReference type="RefSeq" id="WP_090725959.1">
    <property type="nucleotide sequence ID" value="NZ_BMIW01000041.1"/>
</dbReference>
<comment type="caution">
    <text evidence="1">The sequence shown here is derived from an EMBL/GenBank/DDBJ whole genome shotgun (WGS) entry which is preliminary data.</text>
</comment>
<proteinExistence type="predicted"/>
<reference evidence="2" key="1">
    <citation type="journal article" date="2019" name="Int. J. Syst. Evol. Microbiol.">
        <title>The Global Catalogue of Microorganisms (GCM) 10K type strain sequencing project: providing services to taxonomists for standard genome sequencing and annotation.</title>
        <authorList>
            <consortium name="The Broad Institute Genomics Platform"/>
            <consortium name="The Broad Institute Genome Sequencing Center for Infectious Disease"/>
            <person name="Wu L."/>
            <person name="Ma J."/>
        </authorList>
    </citation>
    <scope>NUCLEOTIDE SEQUENCE [LARGE SCALE GENOMIC DNA]</scope>
    <source>
        <strain evidence="2">CGMCC 1.15420</strain>
    </source>
</reference>
<name>A0ABQ1W600_9BACL</name>
<gene>
    <name evidence="1" type="ORF">GCM10010913_41490</name>
</gene>
<sequence length="279" mass="31616">MSTLTKPERIRSRENIQNIREESGHSCEYIDLATGERCSHPAEGEPHHIRTRGAGGDDRRENLIHLCGWHHRLFHDGNLDRNELIAVVAKREGLTPEEVADILKLSYQSPPAQPAPQPKVEELLQAYIQIDEQEQETRFVKGQLLDAMLAAGAKQKFLSSQIGISPAQIRELVHVYRTFPTPESRIPSLSWYHHRVASHSNQPAVLLAKANDESLSTRDLRKVILEQEGDGEIVKQEEDQEQKKAQRLLASVQKMLATGGEAAKWLENELKQLLKEEQN</sequence>
<keyword evidence="2" id="KW-1185">Reference proteome</keyword>
<dbReference type="Proteomes" id="UP000608420">
    <property type="component" value="Unassembled WGS sequence"/>
</dbReference>
<evidence type="ECO:0000313" key="1">
    <source>
        <dbReference type="EMBL" id="GGG15303.1"/>
    </source>
</evidence>
<dbReference type="CDD" id="cd00085">
    <property type="entry name" value="HNHc"/>
    <property type="match status" value="1"/>
</dbReference>